<evidence type="ECO:0000256" key="5">
    <source>
        <dbReference type="ARBA" id="ARBA00022884"/>
    </source>
</evidence>
<evidence type="ECO:0000256" key="4">
    <source>
        <dbReference type="ARBA" id="ARBA00022552"/>
    </source>
</evidence>
<evidence type="ECO:0000256" key="2">
    <source>
        <dbReference type="ARBA" id="ARBA00009154"/>
    </source>
</evidence>
<keyword evidence="6 7" id="KW-0539">Nucleus</keyword>
<accession>A0A7M7JA21</accession>
<evidence type="ECO:0000256" key="7">
    <source>
        <dbReference type="RuleBase" id="RU368003"/>
    </source>
</evidence>
<dbReference type="CTD" id="32558"/>
<dbReference type="EnsemblMetazoa" id="XM_022793242">
    <property type="protein sequence ID" value="XP_022648977"/>
    <property type="gene ID" value="LOC111245207"/>
</dbReference>
<dbReference type="Pfam" id="PF04000">
    <property type="entry name" value="Sas10_Utp3"/>
    <property type="match status" value="1"/>
</dbReference>
<evidence type="ECO:0000256" key="1">
    <source>
        <dbReference type="ARBA" id="ARBA00004123"/>
    </source>
</evidence>
<dbReference type="OrthoDB" id="1421013at2759"/>
<name>A0A7M7JA21_VARDE</name>
<proteinExistence type="inferred from homology"/>
<sequence>MTNTGPSKDEFPAELKDRVKLFHEKLLELRECLQPLLSKTGLELKESLDTLDKAKFDLSICYGMSSLLWAYMLTQGEDPKETSLKIELDRIREYMGRVKEIEDRDKRPRVETGAAKRFVRNALYQQPSDDHLPAAKKRKF</sequence>
<dbReference type="InParanoid" id="A0A7M7JA21"/>
<keyword evidence="7" id="KW-0963">Cytoplasm</keyword>
<dbReference type="GO" id="GO:0003677">
    <property type="term" value="F:DNA binding"/>
    <property type="evidence" value="ECO:0007669"/>
    <property type="project" value="UniProtKB-KW"/>
</dbReference>
<evidence type="ECO:0000256" key="6">
    <source>
        <dbReference type="ARBA" id="ARBA00023242"/>
    </source>
</evidence>
<protein>
    <recommendedName>
        <fullName evidence="3 7">Nuclear nucleic acid-binding protein C1D</fullName>
    </recommendedName>
</protein>
<keyword evidence="7" id="KW-0238">DNA-binding</keyword>
<comment type="function">
    <text evidence="7">Plays a role in the recruitment of the exosome to pre-rRNA to mediate the 3'-5' end processing of the 5.8S rRNA.</text>
</comment>
<evidence type="ECO:0000313" key="9">
    <source>
        <dbReference type="Proteomes" id="UP000594260"/>
    </source>
</evidence>
<dbReference type="GO" id="GO:0000178">
    <property type="term" value="C:exosome (RNase complex)"/>
    <property type="evidence" value="ECO:0007669"/>
    <property type="project" value="TreeGrafter"/>
</dbReference>
<dbReference type="KEGG" id="vde:111245207"/>
<dbReference type="InterPro" id="IPR011082">
    <property type="entry name" value="Exosome-assoc_fac/DNA_repair"/>
</dbReference>
<comment type="subcellular location">
    <subcellularLocation>
        <location evidence="7">Cytoplasm</location>
    </subcellularLocation>
    <subcellularLocation>
        <location evidence="7">Nucleus</location>
        <location evidence="7">Nucleolus</location>
    </subcellularLocation>
    <subcellularLocation>
        <location evidence="1 7">Nucleus</location>
    </subcellularLocation>
</comment>
<dbReference type="PANTHER" id="PTHR15341">
    <property type="entry name" value="SUN-COR STEROID HORMONE RECEPTOR CO-REPRESSOR"/>
    <property type="match status" value="1"/>
</dbReference>
<dbReference type="PANTHER" id="PTHR15341:SF3">
    <property type="entry name" value="NUCLEAR NUCLEIC ACID-BINDING PROTEIN C1D"/>
    <property type="match status" value="1"/>
</dbReference>
<dbReference type="OMA" id="KLMSMPR"/>
<dbReference type="GeneID" id="111245207"/>
<keyword evidence="5 7" id="KW-0694">RNA-binding</keyword>
<dbReference type="GO" id="GO:0005737">
    <property type="term" value="C:cytoplasm"/>
    <property type="evidence" value="ECO:0007669"/>
    <property type="project" value="UniProtKB-SubCell"/>
</dbReference>
<keyword evidence="4 7" id="KW-0698">rRNA processing</keyword>
<dbReference type="GO" id="GO:0005730">
    <property type="term" value="C:nucleolus"/>
    <property type="evidence" value="ECO:0007669"/>
    <property type="project" value="UniProtKB-SubCell"/>
</dbReference>
<dbReference type="GO" id="GO:0010468">
    <property type="term" value="P:regulation of gene expression"/>
    <property type="evidence" value="ECO:0007669"/>
    <property type="project" value="TreeGrafter"/>
</dbReference>
<dbReference type="AlphaFoldDB" id="A0A7M7JA21"/>
<reference evidence="8" key="1">
    <citation type="submission" date="2021-01" db="UniProtKB">
        <authorList>
            <consortium name="EnsemblMetazoa"/>
        </authorList>
    </citation>
    <scope>IDENTIFICATION</scope>
</reference>
<dbReference type="GO" id="GO:0000460">
    <property type="term" value="P:maturation of 5.8S rRNA"/>
    <property type="evidence" value="ECO:0007669"/>
    <property type="project" value="TreeGrafter"/>
</dbReference>
<dbReference type="InterPro" id="IPR007146">
    <property type="entry name" value="Sas10/Utp3/C1D"/>
</dbReference>
<comment type="subunit">
    <text evidence="7">Monomer and homodimer.</text>
</comment>
<keyword evidence="9" id="KW-1185">Reference proteome</keyword>
<comment type="similarity">
    <text evidence="2 7">Belongs to the C1D family.</text>
</comment>
<organism evidence="8 9">
    <name type="scientific">Varroa destructor</name>
    <name type="common">Honeybee mite</name>
    <dbReference type="NCBI Taxonomy" id="109461"/>
    <lineage>
        <taxon>Eukaryota</taxon>
        <taxon>Metazoa</taxon>
        <taxon>Ecdysozoa</taxon>
        <taxon>Arthropoda</taxon>
        <taxon>Chelicerata</taxon>
        <taxon>Arachnida</taxon>
        <taxon>Acari</taxon>
        <taxon>Parasitiformes</taxon>
        <taxon>Mesostigmata</taxon>
        <taxon>Gamasina</taxon>
        <taxon>Dermanyssoidea</taxon>
        <taxon>Varroidae</taxon>
        <taxon>Varroa</taxon>
    </lineage>
</organism>
<dbReference type="Proteomes" id="UP000594260">
    <property type="component" value="Unplaced"/>
</dbReference>
<evidence type="ECO:0000313" key="8">
    <source>
        <dbReference type="EnsemblMetazoa" id="XP_022648977"/>
    </source>
</evidence>
<evidence type="ECO:0000256" key="3">
    <source>
        <dbReference type="ARBA" id="ARBA00015212"/>
    </source>
</evidence>
<dbReference type="RefSeq" id="XP_022648977.1">
    <property type="nucleotide sequence ID" value="XM_022793242.1"/>
</dbReference>
<dbReference type="GO" id="GO:0003723">
    <property type="term" value="F:RNA binding"/>
    <property type="evidence" value="ECO:0007669"/>
    <property type="project" value="UniProtKB-UniRule"/>
</dbReference>